<dbReference type="AlphaFoldDB" id="A0AAW9K7T9"/>
<evidence type="ECO:0000313" key="5">
    <source>
        <dbReference type="Proteomes" id="UP001288944"/>
    </source>
</evidence>
<dbReference type="Pfam" id="PF14748">
    <property type="entry name" value="P5CR_dimer"/>
    <property type="match status" value="1"/>
</dbReference>
<evidence type="ECO:0000256" key="1">
    <source>
        <dbReference type="ARBA" id="ARBA00005525"/>
    </source>
</evidence>
<feature type="non-terminal residue" evidence="4">
    <location>
        <position position="213"/>
    </location>
</feature>
<evidence type="ECO:0000259" key="3">
    <source>
        <dbReference type="Pfam" id="PF14748"/>
    </source>
</evidence>
<sequence>TGSMATILIESFIRSGALLPDQITITNRTISKAHNLAARYPGLQVCAAISEVASACDILFICVKPLEFKRVIDELIPVDRPEMITVSITSPVLIEHLENSLKSKIAKVIPSITNYVCSGASICMYGSRMEENDRLMLEQLLKPISRPIHIAEKYTRMTSDLSSCGPAFIAFFMQKWVDAAVEMIGIDREEASRLGSEMLLGTGKLLTEGSMSL</sequence>
<feature type="domain" description="Pyrroline-5-carboxylate reductase catalytic N-terminal" evidence="2">
    <location>
        <begin position="1"/>
        <end position="90"/>
    </location>
</feature>
<dbReference type="Proteomes" id="UP001288944">
    <property type="component" value="Unassembled WGS sequence"/>
</dbReference>
<dbReference type="EMBL" id="WNUR01000369">
    <property type="protein sequence ID" value="MDZ7542671.1"/>
    <property type="molecule type" value="Genomic_DNA"/>
</dbReference>
<evidence type="ECO:0000313" key="4">
    <source>
        <dbReference type="EMBL" id="MDZ7542671.1"/>
    </source>
</evidence>
<dbReference type="SUPFAM" id="SSF51735">
    <property type="entry name" value="NAD(P)-binding Rossmann-fold domains"/>
    <property type="match status" value="1"/>
</dbReference>
<feature type="non-terminal residue" evidence="4">
    <location>
        <position position="1"/>
    </location>
</feature>
<accession>A0AAW9K7T9</accession>
<protein>
    <submittedName>
        <fullName evidence="4">Late competence protein ComER</fullName>
    </submittedName>
</protein>
<comment type="caution">
    <text evidence="4">The sequence shown here is derived from an EMBL/GenBank/DDBJ whole genome shotgun (WGS) entry which is preliminary data.</text>
</comment>
<name>A0AAW9K7T9_CLOPF</name>
<organism evidence="4 5">
    <name type="scientific">Clostridium perfringens</name>
    <dbReference type="NCBI Taxonomy" id="1502"/>
    <lineage>
        <taxon>Bacteria</taxon>
        <taxon>Bacillati</taxon>
        <taxon>Bacillota</taxon>
        <taxon>Clostridia</taxon>
        <taxon>Eubacteriales</taxon>
        <taxon>Clostridiaceae</taxon>
        <taxon>Clostridium</taxon>
    </lineage>
</organism>
<feature type="domain" description="Pyrroline-5-carboxylate reductase dimerisation" evidence="3">
    <location>
        <begin position="152"/>
        <end position="209"/>
    </location>
</feature>
<dbReference type="SUPFAM" id="SSF48179">
    <property type="entry name" value="6-phosphogluconate dehydrogenase C-terminal domain-like"/>
    <property type="match status" value="1"/>
</dbReference>
<reference evidence="4" key="1">
    <citation type="submission" date="2019-11" db="EMBL/GenBank/DDBJ databases">
        <title>Characterization of Clostridium perfringens isolates from swine manure treated agricultural soils.</title>
        <authorList>
            <person name="Wushke S.T."/>
        </authorList>
    </citation>
    <scope>NUCLEOTIDE SEQUENCE</scope>
    <source>
        <strain evidence="4">X62</strain>
    </source>
</reference>
<dbReference type="InterPro" id="IPR028939">
    <property type="entry name" value="P5C_Rdtase_cat_N"/>
</dbReference>
<comment type="similarity">
    <text evidence="1">Belongs to the pyrroline-5-carboxylate reductase family.</text>
</comment>
<dbReference type="InterPro" id="IPR008927">
    <property type="entry name" value="6-PGluconate_DH-like_C_sf"/>
</dbReference>
<proteinExistence type="inferred from homology"/>
<evidence type="ECO:0000259" key="2">
    <source>
        <dbReference type="Pfam" id="PF03807"/>
    </source>
</evidence>
<dbReference type="GO" id="GO:0004735">
    <property type="term" value="F:pyrroline-5-carboxylate reductase activity"/>
    <property type="evidence" value="ECO:0007669"/>
    <property type="project" value="TreeGrafter"/>
</dbReference>
<dbReference type="InterPro" id="IPR029036">
    <property type="entry name" value="P5CR_dimer"/>
</dbReference>
<dbReference type="Gene3D" id="1.10.3730.10">
    <property type="entry name" value="ProC C-terminal domain-like"/>
    <property type="match status" value="1"/>
</dbReference>
<dbReference type="PANTHER" id="PTHR11645">
    <property type="entry name" value="PYRROLINE-5-CARBOXYLATE REDUCTASE"/>
    <property type="match status" value="1"/>
</dbReference>
<dbReference type="Pfam" id="PF03807">
    <property type="entry name" value="F420_oxidored"/>
    <property type="match status" value="1"/>
</dbReference>
<dbReference type="PANTHER" id="PTHR11645:SF51">
    <property type="entry name" value="COME OPERON PROTEIN 4"/>
    <property type="match status" value="1"/>
</dbReference>
<dbReference type="InterPro" id="IPR036291">
    <property type="entry name" value="NAD(P)-bd_dom_sf"/>
</dbReference>
<dbReference type="Gene3D" id="3.40.50.720">
    <property type="entry name" value="NAD(P)-binding Rossmann-like Domain"/>
    <property type="match status" value="1"/>
</dbReference>
<dbReference type="GO" id="GO:0055129">
    <property type="term" value="P:L-proline biosynthetic process"/>
    <property type="evidence" value="ECO:0007669"/>
    <property type="project" value="TreeGrafter"/>
</dbReference>
<gene>
    <name evidence="4" type="ORF">GNF83_16040</name>
</gene>